<keyword evidence="2" id="KW-1185">Reference proteome</keyword>
<dbReference type="HOGENOM" id="CLU_2108944_0_0_1"/>
<organism evidence="1 2">
    <name type="scientific">Dothistroma septosporum (strain NZE10 / CBS 128990)</name>
    <name type="common">Red band needle blight fungus</name>
    <name type="synonym">Mycosphaerella pini</name>
    <dbReference type="NCBI Taxonomy" id="675120"/>
    <lineage>
        <taxon>Eukaryota</taxon>
        <taxon>Fungi</taxon>
        <taxon>Dikarya</taxon>
        <taxon>Ascomycota</taxon>
        <taxon>Pezizomycotina</taxon>
        <taxon>Dothideomycetes</taxon>
        <taxon>Dothideomycetidae</taxon>
        <taxon>Mycosphaerellales</taxon>
        <taxon>Mycosphaerellaceae</taxon>
        <taxon>Dothistroma</taxon>
    </lineage>
</organism>
<dbReference type="Proteomes" id="UP000016933">
    <property type="component" value="Unassembled WGS sequence"/>
</dbReference>
<name>N1PCC4_DOTSN</name>
<sequence length="115" mass="13184">MALIIVNRCDDLERSDLTLLEGHAKIKEWSKWKWKVLMKDLETPRSDHTLIDCLRPPYDSPVPEARVSIHVQRRKHITTPRATGDLGVSIVVSGRRAPDMNAWLRMPEPPAILRA</sequence>
<evidence type="ECO:0000313" key="2">
    <source>
        <dbReference type="Proteomes" id="UP000016933"/>
    </source>
</evidence>
<reference evidence="1 2" key="2">
    <citation type="journal article" date="2012" name="PLoS Pathog.">
        <title>Diverse lifestyles and strategies of plant pathogenesis encoded in the genomes of eighteen Dothideomycetes fungi.</title>
        <authorList>
            <person name="Ohm R.A."/>
            <person name="Feau N."/>
            <person name="Henrissat B."/>
            <person name="Schoch C.L."/>
            <person name="Horwitz B.A."/>
            <person name="Barry K.W."/>
            <person name="Condon B.J."/>
            <person name="Copeland A.C."/>
            <person name="Dhillon B."/>
            <person name="Glaser F."/>
            <person name="Hesse C.N."/>
            <person name="Kosti I."/>
            <person name="LaButti K."/>
            <person name="Lindquist E.A."/>
            <person name="Lucas S."/>
            <person name="Salamov A.A."/>
            <person name="Bradshaw R.E."/>
            <person name="Ciuffetti L."/>
            <person name="Hamelin R.C."/>
            <person name="Kema G.H.J."/>
            <person name="Lawrence C."/>
            <person name="Scott J.A."/>
            <person name="Spatafora J.W."/>
            <person name="Turgeon B.G."/>
            <person name="de Wit P.J.G.M."/>
            <person name="Zhong S."/>
            <person name="Goodwin S.B."/>
            <person name="Grigoriev I.V."/>
        </authorList>
    </citation>
    <scope>NUCLEOTIDE SEQUENCE [LARGE SCALE GENOMIC DNA]</scope>
    <source>
        <strain evidence="2">NZE10 / CBS 128990</strain>
    </source>
</reference>
<proteinExistence type="predicted"/>
<dbReference type="EMBL" id="KB446544">
    <property type="protein sequence ID" value="EME40108.1"/>
    <property type="molecule type" value="Genomic_DNA"/>
</dbReference>
<accession>N1PCC4</accession>
<dbReference type="AlphaFoldDB" id="N1PCC4"/>
<gene>
    <name evidence="1" type="ORF">DOTSEDRAFT_38110</name>
</gene>
<evidence type="ECO:0000313" key="1">
    <source>
        <dbReference type="EMBL" id="EME40108.1"/>
    </source>
</evidence>
<reference evidence="2" key="1">
    <citation type="journal article" date="2012" name="PLoS Genet.">
        <title>The genomes of the fungal plant pathogens Cladosporium fulvum and Dothistroma septosporum reveal adaptation to different hosts and lifestyles but also signatures of common ancestry.</title>
        <authorList>
            <person name="de Wit P.J.G.M."/>
            <person name="van der Burgt A."/>
            <person name="Oekmen B."/>
            <person name="Stergiopoulos I."/>
            <person name="Abd-Elsalam K.A."/>
            <person name="Aerts A.L."/>
            <person name="Bahkali A.H."/>
            <person name="Beenen H.G."/>
            <person name="Chettri P."/>
            <person name="Cox M.P."/>
            <person name="Datema E."/>
            <person name="de Vries R.P."/>
            <person name="Dhillon B."/>
            <person name="Ganley A.R."/>
            <person name="Griffiths S.A."/>
            <person name="Guo Y."/>
            <person name="Hamelin R.C."/>
            <person name="Henrissat B."/>
            <person name="Kabir M.S."/>
            <person name="Jashni M.K."/>
            <person name="Kema G."/>
            <person name="Klaubauf S."/>
            <person name="Lapidus A."/>
            <person name="Levasseur A."/>
            <person name="Lindquist E."/>
            <person name="Mehrabi R."/>
            <person name="Ohm R.A."/>
            <person name="Owen T.J."/>
            <person name="Salamov A."/>
            <person name="Schwelm A."/>
            <person name="Schijlen E."/>
            <person name="Sun H."/>
            <person name="van den Burg H.A."/>
            <person name="van Ham R.C.H.J."/>
            <person name="Zhang S."/>
            <person name="Goodwin S.B."/>
            <person name="Grigoriev I.V."/>
            <person name="Collemare J."/>
            <person name="Bradshaw R.E."/>
        </authorList>
    </citation>
    <scope>NUCLEOTIDE SEQUENCE [LARGE SCALE GENOMIC DNA]</scope>
    <source>
        <strain evidence="2">NZE10 / CBS 128990</strain>
    </source>
</reference>
<protein>
    <submittedName>
        <fullName evidence="1">Uncharacterized protein</fullName>
    </submittedName>
</protein>